<organism evidence="1 2">
    <name type="scientific">Hesseltinella vesiculosa</name>
    <dbReference type="NCBI Taxonomy" id="101127"/>
    <lineage>
        <taxon>Eukaryota</taxon>
        <taxon>Fungi</taxon>
        <taxon>Fungi incertae sedis</taxon>
        <taxon>Mucoromycota</taxon>
        <taxon>Mucoromycotina</taxon>
        <taxon>Mucoromycetes</taxon>
        <taxon>Mucorales</taxon>
        <taxon>Cunninghamellaceae</taxon>
        <taxon>Hesseltinella</taxon>
    </lineage>
</organism>
<evidence type="ECO:0000313" key="1">
    <source>
        <dbReference type="EMBL" id="ORX45326.1"/>
    </source>
</evidence>
<dbReference type="OrthoDB" id="2440573at2759"/>
<name>A0A1X2G579_9FUNG</name>
<evidence type="ECO:0000313" key="2">
    <source>
        <dbReference type="Proteomes" id="UP000242146"/>
    </source>
</evidence>
<dbReference type="STRING" id="101127.A0A1X2G579"/>
<dbReference type="EMBL" id="MCGT01000043">
    <property type="protein sequence ID" value="ORX45326.1"/>
    <property type="molecule type" value="Genomic_DNA"/>
</dbReference>
<keyword evidence="2" id="KW-1185">Reference proteome</keyword>
<accession>A0A1X2G579</accession>
<dbReference type="Proteomes" id="UP000242146">
    <property type="component" value="Unassembled WGS sequence"/>
</dbReference>
<dbReference type="AlphaFoldDB" id="A0A1X2G579"/>
<comment type="caution">
    <text evidence="1">The sequence shown here is derived from an EMBL/GenBank/DDBJ whole genome shotgun (WGS) entry which is preliminary data.</text>
</comment>
<gene>
    <name evidence="1" type="ORF">DM01DRAFT_1272379</name>
</gene>
<reference evidence="1 2" key="1">
    <citation type="submission" date="2016-07" db="EMBL/GenBank/DDBJ databases">
        <title>Pervasive Adenine N6-methylation of Active Genes in Fungi.</title>
        <authorList>
            <consortium name="DOE Joint Genome Institute"/>
            <person name="Mondo S.J."/>
            <person name="Dannebaum R.O."/>
            <person name="Kuo R.C."/>
            <person name="Labutti K."/>
            <person name="Haridas S."/>
            <person name="Kuo A."/>
            <person name="Salamov A."/>
            <person name="Ahrendt S.R."/>
            <person name="Lipzen A."/>
            <person name="Sullivan W."/>
            <person name="Andreopoulos W.B."/>
            <person name="Clum A."/>
            <person name="Lindquist E."/>
            <person name="Daum C."/>
            <person name="Ramamoorthy G.K."/>
            <person name="Gryganskyi A."/>
            <person name="Culley D."/>
            <person name="Magnuson J.K."/>
            <person name="James T.Y."/>
            <person name="O'Malley M.A."/>
            <person name="Stajich J.E."/>
            <person name="Spatafora J.W."/>
            <person name="Visel A."/>
            <person name="Grigoriev I.V."/>
        </authorList>
    </citation>
    <scope>NUCLEOTIDE SEQUENCE [LARGE SCALE GENOMIC DNA]</scope>
    <source>
        <strain evidence="1 2">NRRL 3301</strain>
    </source>
</reference>
<feature type="non-terminal residue" evidence="1">
    <location>
        <position position="1"/>
    </location>
</feature>
<proteinExistence type="predicted"/>
<protein>
    <submittedName>
        <fullName evidence="1">Uncharacterized protein</fullName>
    </submittedName>
</protein>
<sequence>RLLNTRSFVELTNEHCQQLLNYDWNLHLCMKHVTSQLLAGCFLRLPSKKAIVVNTVEVYGRKKHVDIHREPFGNLKHAITITSLPPSFARYKNVWPTTIHNEGPKLVIGTLTLNALITSSIRVDCIATPSV</sequence>
<feature type="non-terminal residue" evidence="1">
    <location>
        <position position="131"/>
    </location>
</feature>